<dbReference type="CDD" id="cd06558">
    <property type="entry name" value="crotonase-like"/>
    <property type="match status" value="1"/>
</dbReference>
<organism evidence="3 4">
    <name type="scientific">Pseudooceanicola pacificus</name>
    <dbReference type="NCBI Taxonomy" id="2676438"/>
    <lineage>
        <taxon>Bacteria</taxon>
        <taxon>Pseudomonadati</taxon>
        <taxon>Pseudomonadota</taxon>
        <taxon>Alphaproteobacteria</taxon>
        <taxon>Rhodobacterales</taxon>
        <taxon>Paracoccaceae</taxon>
        <taxon>Pseudooceanicola</taxon>
    </lineage>
</organism>
<evidence type="ECO:0000313" key="4">
    <source>
        <dbReference type="Proteomes" id="UP000443843"/>
    </source>
</evidence>
<sequence length="257" mass="28097">MSDIEITRDGSVATVELRRGPNNFVDIQLIAEIADAYDELDADMAIRCIVLCSDGKHFSAGANLAQRVKDDGDSITQEATRHLYQEAHRLMSNAKPVVAAVQGAAVGAGIGLALTADFRVGCPEARFSANFARQGYHPGFGTTYTLERLVGPQKATWMHLTGERVGGEDALQMGLIDWLVPQDEVRAKAQQVADEIAVSAPLSLVATRRTLREGMLEAFRKATYNEAFEQSLLRPTHDFKEGVAAMNERRRPGFKGH</sequence>
<dbReference type="SUPFAM" id="SSF52096">
    <property type="entry name" value="ClpP/crotonase"/>
    <property type="match status" value="1"/>
</dbReference>
<protein>
    <submittedName>
        <fullName evidence="3">Enoyl-CoA hydratase/isomerase family protein</fullName>
    </submittedName>
</protein>
<dbReference type="Proteomes" id="UP000443843">
    <property type="component" value="Unassembled WGS sequence"/>
</dbReference>
<dbReference type="GO" id="GO:0016853">
    <property type="term" value="F:isomerase activity"/>
    <property type="evidence" value="ECO:0007669"/>
    <property type="project" value="UniProtKB-KW"/>
</dbReference>
<keyword evidence="4" id="KW-1185">Reference proteome</keyword>
<comment type="caution">
    <text evidence="3">The sequence shown here is derived from an EMBL/GenBank/DDBJ whole genome shotgun (WGS) entry which is preliminary data.</text>
</comment>
<evidence type="ECO:0000256" key="2">
    <source>
        <dbReference type="RuleBase" id="RU003707"/>
    </source>
</evidence>
<dbReference type="Pfam" id="PF00378">
    <property type="entry name" value="ECH_1"/>
    <property type="match status" value="1"/>
</dbReference>
<keyword evidence="3" id="KW-0413">Isomerase</keyword>
<gene>
    <name evidence="3" type="ORF">GLS40_15105</name>
</gene>
<proteinExistence type="inferred from homology"/>
<dbReference type="PANTHER" id="PTHR43802">
    <property type="entry name" value="ENOYL-COA HYDRATASE"/>
    <property type="match status" value="1"/>
</dbReference>
<dbReference type="PROSITE" id="PS00166">
    <property type="entry name" value="ENOYL_COA_HYDRATASE"/>
    <property type="match status" value="1"/>
</dbReference>
<dbReference type="InterPro" id="IPR001753">
    <property type="entry name" value="Enoyl-CoA_hydra/iso"/>
</dbReference>
<name>A0A844W525_9RHOB</name>
<dbReference type="PANTHER" id="PTHR43802:SF1">
    <property type="entry name" value="IP11341P-RELATED"/>
    <property type="match status" value="1"/>
</dbReference>
<evidence type="ECO:0000256" key="1">
    <source>
        <dbReference type="ARBA" id="ARBA00005254"/>
    </source>
</evidence>
<dbReference type="AlphaFoldDB" id="A0A844W525"/>
<evidence type="ECO:0000313" key="3">
    <source>
        <dbReference type="EMBL" id="MWB79366.1"/>
    </source>
</evidence>
<dbReference type="RefSeq" id="WP_160383579.1">
    <property type="nucleotide sequence ID" value="NZ_WNXQ01000010.1"/>
</dbReference>
<dbReference type="Gene3D" id="3.90.226.10">
    <property type="entry name" value="2-enoyl-CoA Hydratase, Chain A, domain 1"/>
    <property type="match status" value="1"/>
</dbReference>
<comment type="similarity">
    <text evidence="1 2">Belongs to the enoyl-CoA hydratase/isomerase family.</text>
</comment>
<reference evidence="3 4" key="1">
    <citation type="submission" date="2019-11" db="EMBL/GenBank/DDBJ databases">
        <title>Pseudooceanicola pacifica sp. nov., isolated from deep-sea sediment of the Pacific Ocean.</title>
        <authorList>
            <person name="Lyu L."/>
        </authorList>
    </citation>
    <scope>NUCLEOTIDE SEQUENCE [LARGE SCALE GENOMIC DNA]</scope>
    <source>
        <strain evidence="3 4">216_PA32_1</strain>
    </source>
</reference>
<dbReference type="InterPro" id="IPR018376">
    <property type="entry name" value="Enoyl-CoA_hyd/isom_CS"/>
</dbReference>
<dbReference type="Gene3D" id="1.10.12.10">
    <property type="entry name" value="Lyase 2-enoyl-coa Hydratase, Chain A, domain 2"/>
    <property type="match status" value="1"/>
</dbReference>
<dbReference type="EMBL" id="WNXQ01000010">
    <property type="protein sequence ID" value="MWB79366.1"/>
    <property type="molecule type" value="Genomic_DNA"/>
</dbReference>
<accession>A0A844W525</accession>
<dbReference type="InterPro" id="IPR014748">
    <property type="entry name" value="Enoyl-CoA_hydra_C"/>
</dbReference>
<dbReference type="InterPro" id="IPR029045">
    <property type="entry name" value="ClpP/crotonase-like_dom_sf"/>
</dbReference>